<organism evidence="4 5">
    <name type="scientific">Modestobacter roseus</name>
    <dbReference type="NCBI Taxonomy" id="1181884"/>
    <lineage>
        <taxon>Bacteria</taxon>
        <taxon>Bacillati</taxon>
        <taxon>Actinomycetota</taxon>
        <taxon>Actinomycetes</taxon>
        <taxon>Geodermatophilales</taxon>
        <taxon>Geodermatophilaceae</taxon>
        <taxon>Modestobacter</taxon>
    </lineage>
</organism>
<comment type="similarity">
    <text evidence="1">Belongs to the short-chain dehydrogenases/reductases (SDR) family.</text>
</comment>
<dbReference type="EMBL" id="VLKF01000001">
    <property type="protein sequence ID" value="TWH75213.1"/>
    <property type="molecule type" value="Genomic_DNA"/>
</dbReference>
<dbReference type="SMART" id="SM00822">
    <property type="entry name" value="PKS_KR"/>
    <property type="match status" value="1"/>
</dbReference>
<dbReference type="PANTHER" id="PTHR43639:SF1">
    <property type="entry name" value="SHORT-CHAIN DEHYDROGENASE_REDUCTASE FAMILY PROTEIN"/>
    <property type="match status" value="1"/>
</dbReference>
<sequence>MTTPLALITGGSRGLGRNSALHLARAGVDVVLTYRSSAEEAAAVVAEIEATGRRAAALQLDTGTTAGFPAFVTELRRTLADHFDRETIDHLVNNAGHGLHRPLAETTEPELDALVAVHLTGPLFLTQALLPLLADGGKVLFTSTGLARFTLAGGYGAYAAVKGAVEVLARYFALELGPRGIAVNTIAPGAIATDFSGGAVRDVPEVNAAVAGMTAMGRAGLPDDVGGAVAALLTGSTGWITGQRIEVSGGQRL</sequence>
<dbReference type="PANTHER" id="PTHR43639">
    <property type="entry name" value="OXIDOREDUCTASE, SHORT-CHAIN DEHYDROGENASE/REDUCTASE FAMILY (AFU_ORTHOLOGUE AFUA_5G02870)"/>
    <property type="match status" value="1"/>
</dbReference>
<evidence type="ECO:0000256" key="1">
    <source>
        <dbReference type="ARBA" id="ARBA00006484"/>
    </source>
</evidence>
<proteinExistence type="inferred from homology"/>
<dbReference type="GO" id="GO:0016491">
    <property type="term" value="F:oxidoreductase activity"/>
    <property type="evidence" value="ECO:0007669"/>
    <property type="project" value="UniProtKB-KW"/>
</dbReference>
<dbReference type="OrthoDB" id="517007at2"/>
<evidence type="ECO:0000256" key="2">
    <source>
        <dbReference type="ARBA" id="ARBA00023002"/>
    </source>
</evidence>
<dbReference type="RefSeq" id="WP_153361434.1">
    <property type="nucleotide sequence ID" value="NZ_JABGDC010000142.1"/>
</dbReference>
<dbReference type="AlphaFoldDB" id="A0A562IWL4"/>
<reference evidence="4 5" key="1">
    <citation type="submission" date="2019-07" db="EMBL/GenBank/DDBJ databases">
        <title>R&amp;d 2014.</title>
        <authorList>
            <person name="Klenk H.-P."/>
        </authorList>
    </citation>
    <scope>NUCLEOTIDE SEQUENCE [LARGE SCALE GENOMIC DNA]</scope>
    <source>
        <strain evidence="4 5">DSM 45764</strain>
    </source>
</reference>
<dbReference type="SUPFAM" id="SSF51735">
    <property type="entry name" value="NAD(P)-binding Rossmann-fold domains"/>
    <property type="match status" value="1"/>
</dbReference>
<keyword evidence="2" id="KW-0560">Oxidoreductase</keyword>
<accession>A0A562IWL4</accession>
<dbReference type="InterPro" id="IPR057326">
    <property type="entry name" value="KR_dom"/>
</dbReference>
<dbReference type="Gene3D" id="3.40.50.720">
    <property type="entry name" value="NAD(P)-binding Rossmann-like Domain"/>
    <property type="match status" value="1"/>
</dbReference>
<keyword evidence="5" id="KW-1185">Reference proteome</keyword>
<dbReference type="InterPro" id="IPR002347">
    <property type="entry name" value="SDR_fam"/>
</dbReference>
<evidence type="ECO:0000313" key="5">
    <source>
        <dbReference type="Proteomes" id="UP000321490"/>
    </source>
</evidence>
<protein>
    <submittedName>
        <fullName evidence="4">NAD(P)-dependent dehydrogenase (Short-subunit alcohol dehydrogenase family)</fullName>
    </submittedName>
</protein>
<dbReference type="PRINTS" id="PR00081">
    <property type="entry name" value="GDHRDH"/>
</dbReference>
<dbReference type="Proteomes" id="UP000321490">
    <property type="component" value="Unassembled WGS sequence"/>
</dbReference>
<evidence type="ECO:0000313" key="4">
    <source>
        <dbReference type="EMBL" id="TWH75213.1"/>
    </source>
</evidence>
<gene>
    <name evidence="4" type="ORF">JD78_03768</name>
</gene>
<feature type="domain" description="Ketoreductase" evidence="3">
    <location>
        <begin position="4"/>
        <end position="189"/>
    </location>
</feature>
<name>A0A562IWL4_9ACTN</name>
<evidence type="ECO:0000259" key="3">
    <source>
        <dbReference type="SMART" id="SM00822"/>
    </source>
</evidence>
<dbReference type="Pfam" id="PF13561">
    <property type="entry name" value="adh_short_C2"/>
    <property type="match status" value="1"/>
</dbReference>
<comment type="caution">
    <text evidence="4">The sequence shown here is derived from an EMBL/GenBank/DDBJ whole genome shotgun (WGS) entry which is preliminary data.</text>
</comment>
<dbReference type="InterPro" id="IPR036291">
    <property type="entry name" value="NAD(P)-bd_dom_sf"/>
</dbReference>